<dbReference type="EMBL" id="JAATJU010021612">
    <property type="protein sequence ID" value="KAH0513168.1"/>
    <property type="molecule type" value="Genomic_DNA"/>
</dbReference>
<evidence type="ECO:0000259" key="6">
    <source>
        <dbReference type="Pfam" id="PF02784"/>
    </source>
</evidence>
<dbReference type="InterPro" id="IPR000183">
    <property type="entry name" value="Orn/DAP/Arg_de-COase"/>
</dbReference>
<feature type="domain" description="Orn/DAP/Arg decarboxylase 2 N-terminal" evidence="6">
    <location>
        <begin position="1"/>
        <end position="152"/>
    </location>
</feature>
<dbReference type="GO" id="GO:0033387">
    <property type="term" value="P:putrescine biosynthetic process from arginine, via ornithine"/>
    <property type="evidence" value="ECO:0007669"/>
    <property type="project" value="TreeGrafter"/>
</dbReference>
<accession>A0A8J6GNX5</accession>
<evidence type="ECO:0000256" key="4">
    <source>
        <dbReference type="ARBA" id="ARBA00039485"/>
    </source>
</evidence>
<dbReference type="GO" id="GO:0005737">
    <property type="term" value="C:cytoplasm"/>
    <property type="evidence" value="ECO:0007669"/>
    <property type="project" value="TreeGrafter"/>
</dbReference>
<dbReference type="SUPFAM" id="SSF51419">
    <property type="entry name" value="PLP-binding barrel"/>
    <property type="match status" value="1"/>
</dbReference>
<evidence type="ECO:0000313" key="7">
    <source>
        <dbReference type="EMBL" id="KAH0513168.1"/>
    </source>
</evidence>
<dbReference type="InterPro" id="IPR022644">
    <property type="entry name" value="De-COase2_N"/>
</dbReference>
<dbReference type="Pfam" id="PF02784">
    <property type="entry name" value="Orn_Arg_deC_N"/>
    <property type="match status" value="1"/>
</dbReference>
<dbReference type="PRINTS" id="PR01182">
    <property type="entry name" value="ORNDCRBXLASE"/>
</dbReference>
<dbReference type="InterPro" id="IPR009006">
    <property type="entry name" value="Ala_racemase/Decarboxylase_C"/>
</dbReference>
<dbReference type="Proteomes" id="UP000710432">
    <property type="component" value="Unassembled WGS sequence"/>
</dbReference>
<protein>
    <recommendedName>
        <fullName evidence="4">Ornithine decarboxylase</fullName>
        <ecNumber evidence="3">4.1.1.17</ecNumber>
    </recommendedName>
</protein>
<dbReference type="EC" id="4.1.1.17" evidence="3"/>
<comment type="pathway">
    <text evidence="2">Amine and polyamine biosynthesis; putrescine biosynthesis via L-ornithine pathway; putrescine from L-ornithine: step 1/1.</text>
</comment>
<sequence>MMSFDSEIELMKVARAHPKAKLVLRIATDDSKAVCRLSVKFGATLKTSRLLLERAKELNIDVIGVSFLVGSGCTDPETFEQALSDARCVFDMGTEVGFSMYLFDIGGGFLGSEDTKLKFEEITSVINPALDKYFPPDSGVRVIAEPGRYYVASAFTLAVNIIAKKMVWKEQTGSDDEDESNEQTFMYYVNDDVYRSFNCILYDHAHVKALLPKRPKPDEKYYPSSIWGPTCDGLDRAL</sequence>
<evidence type="ECO:0000256" key="1">
    <source>
        <dbReference type="ARBA" id="ARBA00022553"/>
    </source>
</evidence>
<dbReference type="PRINTS" id="PR01179">
    <property type="entry name" value="ODADCRBXLASE"/>
</dbReference>
<dbReference type="Gene3D" id="3.20.20.10">
    <property type="entry name" value="Alanine racemase"/>
    <property type="match status" value="1"/>
</dbReference>
<dbReference type="CDD" id="cd00622">
    <property type="entry name" value="PLPDE_III_ODC"/>
    <property type="match status" value="1"/>
</dbReference>
<comment type="caution">
    <text evidence="7">The sequence shown here is derived from an EMBL/GenBank/DDBJ whole genome shotgun (WGS) entry which is preliminary data.</text>
</comment>
<dbReference type="InterPro" id="IPR002433">
    <property type="entry name" value="Orn_de-COase"/>
</dbReference>
<dbReference type="AlphaFoldDB" id="A0A8J6GNX5"/>
<comment type="catalytic activity">
    <reaction evidence="5">
        <text>L-ornithine + H(+) = putrescine + CO2</text>
        <dbReference type="Rhea" id="RHEA:22964"/>
        <dbReference type="ChEBI" id="CHEBI:15378"/>
        <dbReference type="ChEBI" id="CHEBI:16526"/>
        <dbReference type="ChEBI" id="CHEBI:46911"/>
        <dbReference type="ChEBI" id="CHEBI:326268"/>
        <dbReference type="EC" id="4.1.1.17"/>
    </reaction>
</comment>
<evidence type="ECO:0000256" key="2">
    <source>
        <dbReference type="ARBA" id="ARBA00034115"/>
    </source>
</evidence>
<reference evidence="7" key="1">
    <citation type="submission" date="2020-03" db="EMBL/GenBank/DDBJ databases">
        <title>Studies in the Genomics of Life Span.</title>
        <authorList>
            <person name="Glass D."/>
        </authorList>
    </citation>
    <scope>NUCLEOTIDE SEQUENCE</scope>
    <source>
        <strain evidence="7">LTLLF</strain>
        <tissue evidence="7">Muscle</tissue>
    </source>
</reference>
<dbReference type="PANTHER" id="PTHR11482:SF42">
    <property type="entry name" value="ORNITHINE DECARBOXYLASE"/>
    <property type="match status" value="1"/>
</dbReference>
<dbReference type="FunFam" id="2.40.37.10:FF:000005">
    <property type="entry name" value="Ornithine decarboxylase"/>
    <property type="match status" value="1"/>
</dbReference>
<evidence type="ECO:0000256" key="5">
    <source>
        <dbReference type="ARBA" id="ARBA00049127"/>
    </source>
</evidence>
<name>A0A8J6GNX5_MICOH</name>
<proteinExistence type="predicted"/>
<dbReference type="PANTHER" id="PTHR11482">
    <property type="entry name" value="ARGININE/DIAMINOPIMELATE/ORNITHINE DECARBOXYLASE"/>
    <property type="match status" value="1"/>
</dbReference>
<dbReference type="InterPro" id="IPR029066">
    <property type="entry name" value="PLP-binding_barrel"/>
</dbReference>
<dbReference type="SUPFAM" id="SSF50621">
    <property type="entry name" value="Alanine racemase C-terminal domain-like"/>
    <property type="match status" value="1"/>
</dbReference>
<evidence type="ECO:0000313" key="8">
    <source>
        <dbReference type="Proteomes" id="UP000710432"/>
    </source>
</evidence>
<dbReference type="GO" id="GO:0004586">
    <property type="term" value="F:ornithine decarboxylase activity"/>
    <property type="evidence" value="ECO:0007669"/>
    <property type="project" value="UniProtKB-EC"/>
</dbReference>
<dbReference type="Gene3D" id="2.40.37.10">
    <property type="entry name" value="Lyase, Ornithine Decarboxylase, Chain A, domain 1"/>
    <property type="match status" value="1"/>
</dbReference>
<gene>
    <name evidence="7" type="ORF">LTLLF_141485</name>
</gene>
<keyword evidence="1" id="KW-0597">Phosphoprotein</keyword>
<organism evidence="7 8">
    <name type="scientific">Microtus ochrogaster</name>
    <name type="common">Prairie vole</name>
    <dbReference type="NCBI Taxonomy" id="79684"/>
    <lineage>
        <taxon>Eukaryota</taxon>
        <taxon>Metazoa</taxon>
        <taxon>Chordata</taxon>
        <taxon>Craniata</taxon>
        <taxon>Vertebrata</taxon>
        <taxon>Euteleostomi</taxon>
        <taxon>Mammalia</taxon>
        <taxon>Eutheria</taxon>
        <taxon>Euarchontoglires</taxon>
        <taxon>Glires</taxon>
        <taxon>Rodentia</taxon>
        <taxon>Myomorpha</taxon>
        <taxon>Muroidea</taxon>
        <taxon>Cricetidae</taxon>
        <taxon>Arvicolinae</taxon>
        <taxon>Microtus</taxon>
    </lineage>
</organism>
<evidence type="ECO:0000256" key="3">
    <source>
        <dbReference type="ARBA" id="ARBA00034138"/>
    </source>
</evidence>